<feature type="repeat" description="TPR" evidence="1">
    <location>
        <begin position="94"/>
        <end position="127"/>
    </location>
</feature>
<sequence>MDEKIRNRYLKDIEYFSKKLEEQPDSKVFMPLAIAYLKLGKYDEAIDTCIKGLDKNPNYLAAKTVLAQAYLEKGMIAEAKALLIEVTTLNKDNYRANKLLGDIYRSEDNLDKALYYYRNALYIVPEDRDLKELVEELAENIEAVPRDIEEIPEKEKIEEVIKEVQEDIGEEVSAEVLQQEDIVKEVDEFIEKGLDEEVKLGAEDLKEDLIPERVIEPETILQQEELSTGILDEEEKVEEFKVEKVKNAALIEQLEGWLENIRKVKASRSV</sequence>
<dbReference type="AlphaFoldDB" id="A0A5A8F8C7"/>
<reference evidence="2 3" key="1">
    <citation type="submission" date="2019-06" db="EMBL/GenBank/DDBJ databases">
        <title>Genomic insights into carbon and energy metabolism of Deferribacter autotrophicus revealed new metabolic traits in the phylum Deferribacteres.</title>
        <authorList>
            <person name="Slobodkin A.I."/>
            <person name="Slobodkina G.B."/>
            <person name="Allioux M."/>
            <person name="Alain K."/>
            <person name="Jebbar M."/>
            <person name="Shadrin V."/>
            <person name="Kublanov I.V."/>
            <person name="Toshchakov S.V."/>
            <person name="Bonch-Osmolovskaya E.A."/>
        </authorList>
    </citation>
    <scope>NUCLEOTIDE SEQUENCE [LARGE SCALE GENOMIC DNA]</scope>
    <source>
        <strain evidence="2 3">SL50</strain>
    </source>
</reference>
<dbReference type="Gene3D" id="1.25.40.10">
    <property type="entry name" value="Tetratricopeptide repeat domain"/>
    <property type="match status" value="1"/>
</dbReference>
<evidence type="ECO:0000313" key="3">
    <source>
        <dbReference type="Proteomes" id="UP000322876"/>
    </source>
</evidence>
<comment type="caution">
    <text evidence="2">The sequence shown here is derived from an EMBL/GenBank/DDBJ whole genome shotgun (WGS) entry which is preliminary data.</text>
</comment>
<dbReference type="InterPro" id="IPR019734">
    <property type="entry name" value="TPR_rpt"/>
</dbReference>
<dbReference type="PANTHER" id="PTHR12558">
    <property type="entry name" value="CELL DIVISION CYCLE 16,23,27"/>
    <property type="match status" value="1"/>
</dbReference>
<keyword evidence="3" id="KW-1185">Reference proteome</keyword>
<dbReference type="InterPro" id="IPR011990">
    <property type="entry name" value="TPR-like_helical_dom_sf"/>
</dbReference>
<feature type="repeat" description="TPR" evidence="1">
    <location>
        <begin position="26"/>
        <end position="59"/>
    </location>
</feature>
<keyword evidence="1" id="KW-0802">TPR repeat</keyword>
<name>A0A5A8F8C7_9BACT</name>
<organism evidence="2 3">
    <name type="scientific">Deferribacter autotrophicus</name>
    <dbReference type="NCBI Taxonomy" id="500465"/>
    <lineage>
        <taxon>Bacteria</taxon>
        <taxon>Pseudomonadati</taxon>
        <taxon>Deferribacterota</taxon>
        <taxon>Deferribacteres</taxon>
        <taxon>Deferribacterales</taxon>
        <taxon>Deferribacteraceae</taxon>
        <taxon>Deferribacter</taxon>
    </lineage>
</organism>
<evidence type="ECO:0000313" key="2">
    <source>
        <dbReference type="EMBL" id="KAA0258393.1"/>
    </source>
</evidence>
<proteinExistence type="predicted"/>
<dbReference type="EMBL" id="VFJB01000004">
    <property type="protein sequence ID" value="KAA0258393.1"/>
    <property type="molecule type" value="Genomic_DNA"/>
</dbReference>
<dbReference type="SMART" id="SM00028">
    <property type="entry name" value="TPR"/>
    <property type="match status" value="3"/>
</dbReference>
<dbReference type="Proteomes" id="UP000322876">
    <property type="component" value="Unassembled WGS sequence"/>
</dbReference>
<gene>
    <name evidence="2" type="ORF">FHQ18_04335</name>
</gene>
<accession>A0A5A8F8C7</accession>
<dbReference type="PANTHER" id="PTHR12558:SF13">
    <property type="entry name" value="CELL DIVISION CYCLE PROTEIN 27 HOMOLOG"/>
    <property type="match status" value="1"/>
</dbReference>
<dbReference type="OrthoDB" id="5471982at2"/>
<dbReference type="RefSeq" id="WP_149265950.1">
    <property type="nucleotide sequence ID" value="NZ_VFJB01000004.1"/>
</dbReference>
<dbReference type="Pfam" id="PF14559">
    <property type="entry name" value="TPR_19"/>
    <property type="match status" value="1"/>
</dbReference>
<dbReference type="PROSITE" id="PS50005">
    <property type="entry name" value="TPR"/>
    <property type="match status" value="2"/>
</dbReference>
<protein>
    <submittedName>
        <fullName evidence="2">Tetratricopeptide repeat protein</fullName>
    </submittedName>
</protein>
<evidence type="ECO:0000256" key="1">
    <source>
        <dbReference type="PROSITE-ProRule" id="PRU00339"/>
    </source>
</evidence>
<dbReference type="SUPFAM" id="SSF48452">
    <property type="entry name" value="TPR-like"/>
    <property type="match status" value="1"/>
</dbReference>